<accession>A0A6D2IJ23</accession>
<evidence type="ECO:0000313" key="4">
    <source>
        <dbReference type="Proteomes" id="UP000467841"/>
    </source>
</evidence>
<evidence type="ECO:0000256" key="1">
    <source>
        <dbReference type="SAM" id="MobiDB-lite"/>
    </source>
</evidence>
<feature type="compositionally biased region" description="Pro residues" evidence="1">
    <location>
        <begin position="683"/>
        <end position="715"/>
    </location>
</feature>
<dbReference type="GO" id="GO:0003676">
    <property type="term" value="F:nucleic acid binding"/>
    <property type="evidence" value="ECO:0007669"/>
    <property type="project" value="InterPro"/>
</dbReference>
<dbReference type="Pfam" id="PF25597">
    <property type="entry name" value="SH3_retrovirus"/>
    <property type="match status" value="1"/>
</dbReference>
<feature type="region of interest" description="Disordered" evidence="1">
    <location>
        <begin position="188"/>
        <end position="256"/>
    </location>
</feature>
<evidence type="ECO:0000259" key="2">
    <source>
        <dbReference type="PROSITE" id="PS50994"/>
    </source>
</evidence>
<feature type="region of interest" description="Disordered" evidence="1">
    <location>
        <begin position="602"/>
        <end position="739"/>
    </location>
</feature>
<proteinExistence type="predicted"/>
<dbReference type="InterPro" id="IPR039537">
    <property type="entry name" value="Retrotran_Ty1/copia-like"/>
</dbReference>
<feature type="domain" description="Integrase catalytic" evidence="2">
    <location>
        <begin position="340"/>
        <end position="504"/>
    </location>
</feature>
<dbReference type="EMBL" id="CACVBM020001093">
    <property type="protein sequence ID" value="CAA7030265.1"/>
    <property type="molecule type" value="Genomic_DNA"/>
</dbReference>
<evidence type="ECO:0000313" key="3">
    <source>
        <dbReference type="EMBL" id="CAA7030265.1"/>
    </source>
</evidence>
<organism evidence="3 4">
    <name type="scientific">Microthlaspi erraticum</name>
    <dbReference type="NCBI Taxonomy" id="1685480"/>
    <lineage>
        <taxon>Eukaryota</taxon>
        <taxon>Viridiplantae</taxon>
        <taxon>Streptophyta</taxon>
        <taxon>Embryophyta</taxon>
        <taxon>Tracheophyta</taxon>
        <taxon>Spermatophyta</taxon>
        <taxon>Magnoliopsida</taxon>
        <taxon>eudicotyledons</taxon>
        <taxon>Gunneridae</taxon>
        <taxon>Pentapetalae</taxon>
        <taxon>rosids</taxon>
        <taxon>malvids</taxon>
        <taxon>Brassicales</taxon>
        <taxon>Brassicaceae</taxon>
        <taxon>Coluteocarpeae</taxon>
        <taxon>Microthlaspi</taxon>
    </lineage>
</organism>
<reference evidence="3" key="1">
    <citation type="submission" date="2020-01" db="EMBL/GenBank/DDBJ databases">
        <authorList>
            <person name="Mishra B."/>
        </authorList>
    </citation>
    <scope>NUCLEOTIDE SEQUENCE [LARGE SCALE GENOMIC DNA]</scope>
</reference>
<dbReference type="SUPFAM" id="SSF53098">
    <property type="entry name" value="Ribonuclease H-like"/>
    <property type="match status" value="1"/>
</dbReference>
<dbReference type="InterPro" id="IPR001584">
    <property type="entry name" value="Integrase_cat-core"/>
</dbReference>
<dbReference type="InterPro" id="IPR012337">
    <property type="entry name" value="RNaseH-like_sf"/>
</dbReference>
<protein>
    <recommendedName>
        <fullName evidence="2">Integrase catalytic domain-containing protein</fullName>
    </recommendedName>
</protein>
<dbReference type="Proteomes" id="UP000467841">
    <property type="component" value="Unassembled WGS sequence"/>
</dbReference>
<gene>
    <name evidence="3" type="ORF">MERR_LOCUS17500</name>
</gene>
<dbReference type="AlphaFoldDB" id="A0A6D2IJ23"/>
<dbReference type="Gene3D" id="3.30.420.10">
    <property type="entry name" value="Ribonuclease H-like superfamily/Ribonuclease H"/>
    <property type="match status" value="1"/>
</dbReference>
<dbReference type="PANTHER" id="PTHR42648">
    <property type="entry name" value="TRANSPOSASE, PUTATIVE-RELATED"/>
    <property type="match status" value="1"/>
</dbReference>
<name>A0A6D2IJ23_9BRAS</name>
<sequence length="833" mass="91605">MAANGTDAIDTTATTVLNINMANVTKLSSSNYLMWSLQVHSLLDGYGLAGHLDGSKPAPPPTVIAVDVVSENPLFLLWKRQDRLIYSGLIGAITTPLQPVVSRATTASEIWETLSSTYAKPSRGHIKQLKTQLKQWTKGNKSVDEFLRGATTRLVQLAILGKPMDHEDQIDLILEGLPDEYKPIVDQVEGRDAPPGLTPSFPASANVAQQRSSSASSNNNYNRNNRNQNRNNHSHANSDVVWPSPPSAPRPHQNVGRPYLGRCQICSVQGHSARRCPQLAAMTSQSSPQPHPPLTPWQSQPRANLAVGSPYIASNWLLDSGATHHITSQQSLAASTVKDLSTGALLLQGRTKDELYEWLVSSPQAMAMLTSSTKSTYSWLYPLKHKSQVKETFIAFKALVENHFKSRIDTLYSDNGGEFIALRSFLATHGISHLTTPPHTPEHNGLSERKHRHVVETGLTLMTEASLLKHYWPYAFAAAVYLINRLPTPVLNNDSPYHRLFGTLPNYGKLRVFGCLCFPWLRPYTAHKLDARSKPCVFVGYSLTQSGYLCLDPETERVYVSRHVQFDELTFPFCTSASSMEAPPVVDTSVTTSLSVIRLPSPEQVPPCSVPHPPPPPPTNVSLLSPSQVLPSNPQTPSTAPHEPQNQILPPLNPSPPVPNPEMANSQTPSTEVSPMPSSRPSSPLPQPSPPLSPQPPPPPPPPAPLPEIVPQPEPDNPDEPMNTHQMRTRSKNNITKPSKKLSLLAALKNLLPMEPTTITQALKDPNWGRAVSDEFGAHIRNHSWDLVPPNPSQNVVGCRWVFTLKYFSTGLLDRHKARLVAKGFLQQYGVDY</sequence>
<feature type="compositionally biased region" description="Pro residues" evidence="1">
    <location>
        <begin position="603"/>
        <end position="619"/>
    </location>
</feature>
<feature type="compositionally biased region" description="Low complexity" evidence="1">
    <location>
        <begin position="620"/>
        <end position="635"/>
    </location>
</feature>
<dbReference type="OrthoDB" id="1737296at2759"/>
<feature type="compositionally biased region" description="Low complexity" evidence="1">
    <location>
        <begin position="203"/>
        <end position="238"/>
    </location>
</feature>
<comment type="caution">
    <text evidence="3">The sequence shown here is derived from an EMBL/GenBank/DDBJ whole genome shotgun (WGS) entry which is preliminary data.</text>
</comment>
<dbReference type="PANTHER" id="PTHR42648:SF26">
    <property type="entry name" value="INTEGRASE CATALYTIC DOMAIN-CONTAINING PROTEIN"/>
    <property type="match status" value="1"/>
</dbReference>
<dbReference type="GO" id="GO:0015074">
    <property type="term" value="P:DNA integration"/>
    <property type="evidence" value="ECO:0007669"/>
    <property type="project" value="InterPro"/>
</dbReference>
<dbReference type="InterPro" id="IPR036397">
    <property type="entry name" value="RNaseH_sf"/>
</dbReference>
<dbReference type="PROSITE" id="PS50994">
    <property type="entry name" value="INTEGRASE"/>
    <property type="match status" value="1"/>
</dbReference>
<dbReference type="InterPro" id="IPR057670">
    <property type="entry name" value="SH3_retrovirus"/>
</dbReference>
<feature type="compositionally biased region" description="Polar residues" evidence="1">
    <location>
        <begin position="663"/>
        <end position="673"/>
    </location>
</feature>
<feature type="compositionally biased region" description="Pro residues" evidence="1">
    <location>
        <begin position="651"/>
        <end position="660"/>
    </location>
</feature>
<dbReference type="Pfam" id="PF14223">
    <property type="entry name" value="Retrotran_gag_2"/>
    <property type="match status" value="1"/>
</dbReference>
<keyword evidence="4" id="KW-1185">Reference proteome</keyword>